<dbReference type="InterPro" id="IPR023996">
    <property type="entry name" value="TonB-dep_OMP_SusC/RagA"/>
</dbReference>
<dbReference type="NCBIfam" id="TIGR04056">
    <property type="entry name" value="OMP_RagA_SusC"/>
    <property type="match status" value="1"/>
</dbReference>
<dbReference type="Gene3D" id="2.60.40.1120">
    <property type="entry name" value="Carboxypeptidase-like, regulatory domain"/>
    <property type="match status" value="1"/>
</dbReference>
<dbReference type="Gene3D" id="2.170.130.10">
    <property type="entry name" value="TonB-dependent receptor, plug domain"/>
    <property type="match status" value="1"/>
</dbReference>
<dbReference type="Pfam" id="PF00593">
    <property type="entry name" value="TonB_dep_Rec_b-barrel"/>
    <property type="match status" value="1"/>
</dbReference>
<evidence type="ECO:0000256" key="6">
    <source>
        <dbReference type="ARBA" id="ARBA00023136"/>
    </source>
</evidence>
<dbReference type="EMBL" id="JAEHFY010000011">
    <property type="protein sequence ID" value="MBK0383102.1"/>
    <property type="molecule type" value="Genomic_DNA"/>
</dbReference>
<dbReference type="InterPro" id="IPR000531">
    <property type="entry name" value="Beta-barrel_TonB"/>
</dbReference>
<keyword evidence="3 8" id="KW-1134">Transmembrane beta strand</keyword>
<evidence type="ECO:0000256" key="10">
    <source>
        <dbReference type="SAM" id="SignalP"/>
    </source>
</evidence>
<keyword evidence="13" id="KW-0675">Receptor</keyword>
<comment type="similarity">
    <text evidence="8 9">Belongs to the TonB-dependent receptor family.</text>
</comment>
<evidence type="ECO:0000256" key="7">
    <source>
        <dbReference type="ARBA" id="ARBA00023237"/>
    </source>
</evidence>
<keyword evidence="2 8" id="KW-0813">Transport</keyword>
<evidence type="ECO:0000313" key="13">
    <source>
        <dbReference type="EMBL" id="MBK0383102.1"/>
    </source>
</evidence>
<evidence type="ECO:0000256" key="9">
    <source>
        <dbReference type="RuleBase" id="RU003357"/>
    </source>
</evidence>
<evidence type="ECO:0000256" key="2">
    <source>
        <dbReference type="ARBA" id="ARBA00022448"/>
    </source>
</evidence>
<dbReference type="Proteomes" id="UP000660024">
    <property type="component" value="Unassembled WGS sequence"/>
</dbReference>
<comment type="caution">
    <text evidence="13">The sequence shown here is derived from an EMBL/GenBank/DDBJ whole genome shotgun (WGS) entry which is preliminary data.</text>
</comment>
<organism evidence="13 14">
    <name type="scientific">Pedobacter segetis</name>
    <dbReference type="NCBI Taxonomy" id="2793069"/>
    <lineage>
        <taxon>Bacteria</taxon>
        <taxon>Pseudomonadati</taxon>
        <taxon>Bacteroidota</taxon>
        <taxon>Sphingobacteriia</taxon>
        <taxon>Sphingobacteriales</taxon>
        <taxon>Sphingobacteriaceae</taxon>
        <taxon>Pedobacter</taxon>
    </lineage>
</organism>
<sequence>MRKKILLFLLVIGFTLSAAFAQTRLITGKVTDSTTGETLIGVSVTVVGTKTGTQTDVNGNYSIKAASGSTLTFTYIGFKVKSVKISEQKTLNVILENDSQLLNEVVAIGYQTVNRRDLTGSVSSIGAKQLKDTPINSTAEALAGRLAGVQIISSEGTPGASAQIKVRGGGSITQDNSPLYIVDGVQVEDALSSLAPQDIASIDVLKDASATAIYGSRGANGVVIITTKGGKEQAPKISYSGLVGARKLLRTLDVLKPYDFVLYQYDRSRGSTTQENTFQSTYGNFADLELYKDAPFVDWQDELFGRTALQQTQNVSLTGGTATTKYNVSYTNNSEQGVQLGSDFNRNLINLKLDQKVNDKLSASFSVRYNNTNVNGAGTSSEGSSSTNRLRHAIKYKPILGAGQDLLDYDPDYALETNSNSLALINPLLLNQAEYRKNITNTTNLSGNVTYKFNKYLAFKTTVGVDMQDRRNTFFNDTITSVAKQNSNMPTAGITTSGRNSLTNSNVLTFDFSKSKSKFAKNNRIDALLGEELYQNKYREDDYSSKFFPVGISPITALGNFSLGTPNIPTSNQYTERLFSLFGRVNYTFKDKYLLTATMRADGSSKFSDGNKWGYFPSASLAWRISEEDFFKDLKEKIKVSELKLRLSYGESGNNRIDNFLYLTQFSPSGYYTTNNQLNTTYNPSALAFNDLKWETTISRNAGLDIGLFNDRIQITADAYYNTTKDLLFPVPVDPTSGYSTQLRNAASTSNKGLELQISGNIINKKNFSWNANFNLSHNKNNVESIGSISNSALYSSGWGGSNQPSDYIVRVGEPVGTIWGLVSDGFYKIDDFDYNSANGKYTLKSTVASNKSITAADPYPGGIKFKDINNDNVVDINDRTVIGNTQPKFFGGLNQQFTYKNFDLSVFVNFQTGNDVYNANKLEFTSGYTVNSNLLAIETNRWRNVNAQGQTVTDPVQLADLNKNATLWTPLTTASSFYVNSWAIEDGSFLRLNNITIGYTLPDKTLKKLRMERLRFYATVNNLAVLTNYSGYDPEVNTRRSTPITSGVDYSAYPRSSAFIFGLNLTL</sequence>
<dbReference type="SUPFAM" id="SSF56935">
    <property type="entry name" value="Porins"/>
    <property type="match status" value="1"/>
</dbReference>
<evidence type="ECO:0000256" key="1">
    <source>
        <dbReference type="ARBA" id="ARBA00004571"/>
    </source>
</evidence>
<name>A0ABS1BJS7_9SPHI</name>
<accession>A0ABS1BJS7</accession>
<evidence type="ECO:0000259" key="12">
    <source>
        <dbReference type="Pfam" id="PF07715"/>
    </source>
</evidence>
<evidence type="ECO:0000313" key="14">
    <source>
        <dbReference type="Proteomes" id="UP000660024"/>
    </source>
</evidence>
<dbReference type="InterPro" id="IPR008969">
    <property type="entry name" value="CarboxyPept-like_regulatory"/>
</dbReference>
<reference evidence="13 14" key="1">
    <citation type="submission" date="2020-12" db="EMBL/GenBank/DDBJ databases">
        <title>Bacterial novel species Pedobacter sp. SD-b isolated from soil.</title>
        <authorList>
            <person name="Jung H.-Y."/>
        </authorList>
    </citation>
    <scope>NUCLEOTIDE SEQUENCE [LARGE SCALE GENOMIC DNA]</scope>
    <source>
        <strain evidence="13 14">SD-b</strain>
    </source>
</reference>
<proteinExistence type="inferred from homology"/>
<dbReference type="PROSITE" id="PS52016">
    <property type="entry name" value="TONB_DEPENDENT_REC_3"/>
    <property type="match status" value="1"/>
</dbReference>
<comment type="subcellular location">
    <subcellularLocation>
        <location evidence="1 8">Cell outer membrane</location>
        <topology evidence="1 8">Multi-pass membrane protein</topology>
    </subcellularLocation>
</comment>
<keyword evidence="6 8" id="KW-0472">Membrane</keyword>
<feature type="chain" id="PRO_5046109456" evidence="10">
    <location>
        <begin position="22"/>
        <end position="1068"/>
    </location>
</feature>
<evidence type="ECO:0000256" key="4">
    <source>
        <dbReference type="ARBA" id="ARBA00022692"/>
    </source>
</evidence>
<evidence type="ECO:0000256" key="8">
    <source>
        <dbReference type="PROSITE-ProRule" id="PRU01360"/>
    </source>
</evidence>
<dbReference type="NCBIfam" id="TIGR04057">
    <property type="entry name" value="SusC_RagA_signa"/>
    <property type="match status" value="1"/>
</dbReference>
<gene>
    <name evidence="13" type="ORF">I5M32_09035</name>
</gene>
<keyword evidence="10" id="KW-0732">Signal</keyword>
<dbReference type="InterPro" id="IPR039426">
    <property type="entry name" value="TonB-dep_rcpt-like"/>
</dbReference>
<dbReference type="SUPFAM" id="SSF49464">
    <property type="entry name" value="Carboxypeptidase regulatory domain-like"/>
    <property type="match status" value="1"/>
</dbReference>
<keyword evidence="5 9" id="KW-0798">TonB box</keyword>
<dbReference type="Pfam" id="PF13715">
    <property type="entry name" value="CarbopepD_reg_2"/>
    <property type="match status" value="1"/>
</dbReference>
<evidence type="ECO:0000259" key="11">
    <source>
        <dbReference type="Pfam" id="PF00593"/>
    </source>
</evidence>
<feature type="signal peptide" evidence="10">
    <location>
        <begin position="1"/>
        <end position="21"/>
    </location>
</feature>
<keyword evidence="14" id="KW-1185">Reference proteome</keyword>
<protein>
    <submittedName>
        <fullName evidence="13">TonB-dependent receptor</fullName>
    </submittedName>
</protein>
<keyword evidence="4 8" id="KW-0812">Transmembrane</keyword>
<feature type="domain" description="TonB-dependent receptor plug" evidence="12">
    <location>
        <begin position="115"/>
        <end position="222"/>
    </location>
</feature>
<dbReference type="InterPro" id="IPR037066">
    <property type="entry name" value="Plug_dom_sf"/>
</dbReference>
<dbReference type="Pfam" id="PF07715">
    <property type="entry name" value="Plug"/>
    <property type="match status" value="1"/>
</dbReference>
<dbReference type="InterPro" id="IPR036942">
    <property type="entry name" value="Beta-barrel_TonB_sf"/>
</dbReference>
<dbReference type="InterPro" id="IPR023997">
    <property type="entry name" value="TonB-dep_OMP_SusC/RagA_CS"/>
</dbReference>
<evidence type="ECO:0000256" key="5">
    <source>
        <dbReference type="ARBA" id="ARBA00023077"/>
    </source>
</evidence>
<keyword evidence="7 8" id="KW-0998">Cell outer membrane</keyword>
<dbReference type="InterPro" id="IPR012910">
    <property type="entry name" value="Plug_dom"/>
</dbReference>
<evidence type="ECO:0000256" key="3">
    <source>
        <dbReference type="ARBA" id="ARBA00022452"/>
    </source>
</evidence>
<feature type="domain" description="TonB-dependent receptor-like beta-barrel" evidence="11">
    <location>
        <begin position="404"/>
        <end position="808"/>
    </location>
</feature>
<dbReference type="Gene3D" id="2.40.170.20">
    <property type="entry name" value="TonB-dependent receptor, beta-barrel domain"/>
    <property type="match status" value="1"/>
</dbReference>